<name>A0ABS7TM89_9BACT</name>
<sequence>MVEVGRRDIRAAAHDLSEAIAGGALDSLTEEERVRRIGEASNTYVQAISAAVGRALGEDLSPAVMKSAERVVSAAVAGALDPENQRLTRRFIDDLTRSTIAGFTRSTAQGLRDDLGPALGEVVAKDLGPAVQRVVEDNLGPAMRKVIEQDLRPAMLAATAGEHGGASGLFARVLAKQLVLGVNDGMSELGMSLSPNKQDGLGLLGWLALGLGVLLLIVSGLLVRMFYVRRSLAQERARSEELLLSVLRAIQSPTEDPNVLPDLDTVLSRARQYIEERDRNASYLATLVARAQVPFRKPGA</sequence>
<gene>
    <name evidence="2" type="ORF">K7C98_08720</name>
</gene>
<feature type="transmembrane region" description="Helical" evidence="1">
    <location>
        <begin position="203"/>
        <end position="227"/>
    </location>
</feature>
<accession>A0ABS7TM89</accession>
<evidence type="ECO:0000256" key="1">
    <source>
        <dbReference type="SAM" id="Phobius"/>
    </source>
</evidence>
<comment type="caution">
    <text evidence="2">The sequence shown here is derived from an EMBL/GenBank/DDBJ whole genome shotgun (WGS) entry which is preliminary data.</text>
</comment>
<keyword evidence="1" id="KW-0812">Transmembrane</keyword>
<dbReference type="Proteomes" id="UP001139031">
    <property type="component" value="Unassembled WGS sequence"/>
</dbReference>
<evidence type="ECO:0000313" key="2">
    <source>
        <dbReference type="EMBL" id="MBZ5709341.1"/>
    </source>
</evidence>
<dbReference type="RefSeq" id="WP_224191118.1">
    <property type="nucleotide sequence ID" value="NZ_JAIRAU010000005.1"/>
</dbReference>
<organism evidence="2 3">
    <name type="scientific">Nannocystis pusilla</name>
    <dbReference type="NCBI Taxonomy" id="889268"/>
    <lineage>
        <taxon>Bacteria</taxon>
        <taxon>Pseudomonadati</taxon>
        <taxon>Myxococcota</taxon>
        <taxon>Polyangia</taxon>
        <taxon>Nannocystales</taxon>
        <taxon>Nannocystaceae</taxon>
        <taxon>Nannocystis</taxon>
    </lineage>
</organism>
<reference evidence="2" key="1">
    <citation type="submission" date="2021-08" db="EMBL/GenBank/DDBJ databases">
        <authorList>
            <person name="Stevens D.C."/>
        </authorList>
    </citation>
    <scope>NUCLEOTIDE SEQUENCE</scope>
    <source>
        <strain evidence="2">DSM 53165</strain>
    </source>
</reference>
<evidence type="ECO:0000313" key="3">
    <source>
        <dbReference type="Proteomes" id="UP001139031"/>
    </source>
</evidence>
<proteinExistence type="predicted"/>
<keyword evidence="1" id="KW-0472">Membrane</keyword>
<keyword evidence="3" id="KW-1185">Reference proteome</keyword>
<protein>
    <submittedName>
        <fullName evidence="2">Uncharacterized protein</fullName>
    </submittedName>
</protein>
<dbReference type="EMBL" id="JAIRAU010000005">
    <property type="protein sequence ID" value="MBZ5709341.1"/>
    <property type="molecule type" value="Genomic_DNA"/>
</dbReference>
<keyword evidence="1" id="KW-1133">Transmembrane helix</keyword>